<dbReference type="PANTHER" id="PTHR33577">
    <property type="entry name" value="STERIGMATOCYSTIN BIOSYNTHESIS PEROXIDASE STCC-RELATED"/>
    <property type="match status" value="1"/>
</dbReference>
<evidence type="ECO:0000313" key="11">
    <source>
        <dbReference type="EMBL" id="RDX52581.1"/>
    </source>
</evidence>
<keyword evidence="3" id="KW-0349">Heme</keyword>
<dbReference type="Gene3D" id="1.10.489.10">
    <property type="entry name" value="Chloroperoxidase-like"/>
    <property type="match status" value="1"/>
</dbReference>
<keyword evidence="2" id="KW-0575">Peroxidase</keyword>
<evidence type="ECO:0000256" key="6">
    <source>
        <dbReference type="ARBA" id="ARBA00023004"/>
    </source>
</evidence>
<keyword evidence="9" id="KW-1133">Transmembrane helix</keyword>
<evidence type="ECO:0000313" key="12">
    <source>
        <dbReference type="Proteomes" id="UP000256964"/>
    </source>
</evidence>
<keyword evidence="6" id="KW-0408">Iron</keyword>
<evidence type="ECO:0000256" key="9">
    <source>
        <dbReference type="SAM" id="Phobius"/>
    </source>
</evidence>
<keyword evidence="9" id="KW-0812">Transmembrane</keyword>
<keyword evidence="4" id="KW-0479">Metal-binding</keyword>
<name>A0A371DJ69_9APHY</name>
<feature type="domain" description="Heme haloperoxidase family profile" evidence="10">
    <location>
        <begin position="63"/>
        <end position="269"/>
    </location>
</feature>
<comment type="similarity">
    <text evidence="7">Belongs to the chloroperoxidase family.</text>
</comment>
<dbReference type="InterPro" id="IPR036851">
    <property type="entry name" value="Chloroperoxidase-like_sf"/>
</dbReference>
<evidence type="ECO:0000256" key="1">
    <source>
        <dbReference type="ARBA" id="ARBA00001970"/>
    </source>
</evidence>
<evidence type="ECO:0000256" key="2">
    <source>
        <dbReference type="ARBA" id="ARBA00022559"/>
    </source>
</evidence>
<evidence type="ECO:0000256" key="8">
    <source>
        <dbReference type="SAM" id="MobiDB-lite"/>
    </source>
</evidence>
<evidence type="ECO:0000256" key="7">
    <source>
        <dbReference type="ARBA" id="ARBA00025795"/>
    </source>
</evidence>
<keyword evidence="9" id="KW-0472">Membrane</keyword>
<feature type="transmembrane region" description="Helical" evidence="9">
    <location>
        <begin position="12"/>
        <end position="33"/>
    </location>
</feature>
<evidence type="ECO:0000256" key="3">
    <source>
        <dbReference type="ARBA" id="ARBA00022617"/>
    </source>
</evidence>
<dbReference type="Pfam" id="PF01328">
    <property type="entry name" value="Peroxidase_2"/>
    <property type="match status" value="1"/>
</dbReference>
<dbReference type="InterPro" id="IPR000028">
    <property type="entry name" value="Chloroperoxidase"/>
</dbReference>
<dbReference type="PANTHER" id="PTHR33577:SF18">
    <property type="entry name" value="HEME HALOPEROXIDASE FAMILY PROFILE DOMAIN-CONTAINING PROTEIN"/>
    <property type="match status" value="1"/>
</dbReference>
<dbReference type="SUPFAM" id="SSF47571">
    <property type="entry name" value="Cloroperoxidase"/>
    <property type="match status" value="1"/>
</dbReference>
<keyword evidence="5" id="KW-0560">Oxidoreductase</keyword>
<dbReference type="PROSITE" id="PS51405">
    <property type="entry name" value="HEME_HALOPEROXIDASE"/>
    <property type="match status" value="1"/>
</dbReference>
<dbReference type="OrthoDB" id="407298at2759"/>
<proteinExistence type="inferred from homology"/>
<dbReference type="GO" id="GO:0046872">
    <property type="term" value="F:metal ion binding"/>
    <property type="evidence" value="ECO:0007669"/>
    <property type="project" value="UniProtKB-KW"/>
</dbReference>
<comment type="cofactor">
    <cofactor evidence="1">
        <name>heme b</name>
        <dbReference type="ChEBI" id="CHEBI:60344"/>
    </cofactor>
</comment>
<protein>
    <submittedName>
        <fullName evidence="11">Cloroperoxidase</fullName>
    </submittedName>
</protein>
<dbReference type="EMBL" id="KZ857390">
    <property type="protein sequence ID" value="RDX52581.1"/>
    <property type="molecule type" value="Genomic_DNA"/>
</dbReference>
<feature type="compositionally biased region" description="Polar residues" evidence="8">
    <location>
        <begin position="288"/>
        <end position="304"/>
    </location>
</feature>
<feature type="region of interest" description="Disordered" evidence="8">
    <location>
        <begin position="285"/>
        <end position="304"/>
    </location>
</feature>
<dbReference type="GO" id="GO:0004601">
    <property type="term" value="F:peroxidase activity"/>
    <property type="evidence" value="ECO:0007669"/>
    <property type="project" value="UniProtKB-KW"/>
</dbReference>
<keyword evidence="12" id="KW-1185">Reference proteome</keyword>
<gene>
    <name evidence="11" type="ORF">OH76DRAFT_1454353</name>
</gene>
<evidence type="ECO:0000256" key="5">
    <source>
        <dbReference type="ARBA" id="ARBA00023002"/>
    </source>
</evidence>
<dbReference type="Proteomes" id="UP000256964">
    <property type="component" value="Unassembled WGS sequence"/>
</dbReference>
<dbReference type="AlphaFoldDB" id="A0A371DJ69"/>
<dbReference type="STRING" id="139420.A0A371DJ69"/>
<sequence length="304" mass="33242">MGQPYLFIALRRLFVIVYSSLSSGLVTVGLYLWDILLVLFNLITPDYKAGQVIPEGNPGHGGLWPKYAPPATGDSRSPCPGLNAMANHGIIPRNGKNIKFADLHTAIKNTYNVSAPFSHFLPRGAAQLLNRDLARDSFDLSDVSVHNMIEHDASFCRDEIYRDVPQVAIASPVLEQMLSSATGPGGRLTTTDMSRFLGKRRVQCRNDNPQFSLSLSQKFIGSTNAAFILKVFGGIVEDLRAFLLEERLPEGWEPRVRHRAGLTMIEINATIGKVEFGVEEEVDGSISAPRTNASESGSSEKAGL</sequence>
<evidence type="ECO:0000259" key="10">
    <source>
        <dbReference type="PROSITE" id="PS51405"/>
    </source>
</evidence>
<reference evidence="11 12" key="1">
    <citation type="journal article" date="2018" name="Biotechnol. Biofuels">
        <title>Integrative visual omics of the white-rot fungus Polyporus brumalis exposes the biotechnological potential of its oxidative enzymes for delignifying raw plant biomass.</title>
        <authorList>
            <person name="Miyauchi S."/>
            <person name="Rancon A."/>
            <person name="Drula E."/>
            <person name="Hage H."/>
            <person name="Chaduli D."/>
            <person name="Favel A."/>
            <person name="Grisel S."/>
            <person name="Henrissat B."/>
            <person name="Herpoel-Gimbert I."/>
            <person name="Ruiz-Duenas F.J."/>
            <person name="Chevret D."/>
            <person name="Hainaut M."/>
            <person name="Lin J."/>
            <person name="Wang M."/>
            <person name="Pangilinan J."/>
            <person name="Lipzen A."/>
            <person name="Lesage-Meessen L."/>
            <person name="Navarro D."/>
            <person name="Riley R."/>
            <person name="Grigoriev I.V."/>
            <person name="Zhou S."/>
            <person name="Raouche S."/>
            <person name="Rosso M.N."/>
        </authorList>
    </citation>
    <scope>NUCLEOTIDE SEQUENCE [LARGE SCALE GENOMIC DNA]</scope>
    <source>
        <strain evidence="11 12">BRFM 1820</strain>
    </source>
</reference>
<accession>A0A371DJ69</accession>
<evidence type="ECO:0000256" key="4">
    <source>
        <dbReference type="ARBA" id="ARBA00022723"/>
    </source>
</evidence>
<organism evidence="11 12">
    <name type="scientific">Lentinus brumalis</name>
    <dbReference type="NCBI Taxonomy" id="2498619"/>
    <lineage>
        <taxon>Eukaryota</taxon>
        <taxon>Fungi</taxon>
        <taxon>Dikarya</taxon>
        <taxon>Basidiomycota</taxon>
        <taxon>Agaricomycotina</taxon>
        <taxon>Agaricomycetes</taxon>
        <taxon>Polyporales</taxon>
        <taxon>Polyporaceae</taxon>
        <taxon>Lentinus</taxon>
    </lineage>
</organism>